<reference evidence="1 2" key="1">
    <citation type="submission" date="2019-06" db="EMBL/GenBank/DDBJ databases">
        <title>Whole genome sequence for Rhodospirillaceae sp. R148.</title>
        <authorList>
            <person name="Wang G."/>
        </authorList>
    </citation>
    <scope>NUCLEOTIDE SEQUENCE [LARGE SCALE GENOMIC DNA]</scope>
    <source>
        <strain evidence="1 2">R148</strain>
    </source>
</reference>
<protein>
    <submittedName>
        <fullName evidence="1">Uncharacterized protein</fullName>
    </submittedName>
</protein>
<dbReference type="OrthoDB" id="8454954at2"/>
<dbReference type="AlphaFoldDB" id="A0A545TUB7"/>
<dbReference type="InterPro" id="IPR057705">
    <property type="entry name" value="DUF7945"/>
</dbReference>
<keyword evidence="2" id="KW-1185">Reference proteome</keyword>
<proteinExistence type="predicted"/>
<gene>
    <name evidence="1" type="ORF">FKG95_11715</name>
</gene>
<dbReference type="Proteomes" id="UP000315252">
    <property type="component" value="Unassembled WGS sequence"/>
</dbReference>
<accession>A0A545TUB7</accession>
<evidence type="ECO:0000313" key="2">
    <source>
        <dbReference type="Proteomes" id="UP000315252"/>
    </source>
</evidence>
<evidence type="ECO:0000313" key="1">
    <source>
        <dbReference type="EMBL" id="TQV80809.1"/>
    </source>
</evidence>
<dbReference type="Pfam" id="PF25656">
    <property type="entry name" value="DUF7945"/>
    <property type="match status" value="1"/>
</dbReference>
<organism evidence="1 2">
    <name type="scientific">Denitrobaculum tricleocarpae</name>
    <dbReference type="NCBI Taxonomy" id="2591009"/>
    <lineage>
        <taxon>Bacteria</taxon>
        <taxon>Pseudomonadati</taxon>
        <taxon>Pseudomonadota</taxon>
        <taxon>Alphaproteobacteria</taxon>
        <taxon>Rhodospirillales</taxon>
        <taxon>Rhodospirillaceae</taxon>
        <taxon>Denitrobaculum</taxon>
    </lineage>
</organism>
<dbReference type="NCBIfam" id="NF047838">
    <property type="entry name" value="SCO4402_fam"/>
    <property type="match status" value="1"/>
</dbReference>
<sequence>MATNSESWIGVILKNEEEMLAVDEVIGAIDDFFEKYSEEMRDSEYIEKPEWENVVSAVRKAYELIQEQPAATPSL</sequence>
<comment type="caution">
    <text evidence="1">The sequence shown here is derived from an EMBL/GenBank/DDBJ whole genome shotgun (WGS) entry which is preliminary data.</text>
</comment>
<dbReference type="EMBL" id="VHSH01000003">
    <property type="protein sequence ID" value="TQV80809.1"/>
    <property type="molecule type" value="Genomic_DNA"/>
</dbReference>
<name>A0A545TUB7_9PROT</name>